<evidence type="ECO:0000259" key="12">
    <source>
        <dbReference type="Pfam" id="PF17683"/>
    </source>
</evidence>
<evidence type="ECO:0000256" key="1">
    <source>
        <dbReference type="ARBA" id="ARBA00004123"/>
    </source>
</evidence>
<dbReference type="Proteomes" id="UP000800200">
    <property type="component" value="Unassembled WGS sequence"/>
</dbReference>
<feature type="compositionally biased region" description="Basic and acidic residues" evidence="10">
    <location>
        <begin position="1"/>
        <end position="14"/>
    </location>
</feature>
<dbReference type="InterPro" id="IPR036388">
    <property type="entry name" value="WH-like_DNA-bd_sf"/>
</dbReference>
<comment type="subcellular location">
    <subcellularLocation>
        <location evidence="1">Nucleus</location>
    </subcellularLocation>
</comment>
<dbReference type="SUPFAM" id="SSF46785">
    <property type="entry name" value="Winged helix' DNA-binding domain"/>
    <property type="match status" value="1"/>
</dbReference>
<sequence>MNGIKMDSDVKLDPDAVTPSGSGYMDDDFYEDTGELTLPSNGIDKDIWLTRIPKWLYESIAKWDNLADNADPDEQVIIGEVLAFPKPPNEQGERKGIAKDKPMRVFLSEQWHQKAQLPRAFELQMTPSGQLENTYIFTEKDLPGYKPNSYGKMGSAPNSFAVQDPKARVQKRSKYRKAIPKHTSLLGSTSREYTANPLRTPEFLQFDSSRTRQAIQGANSKTNILDNMNDHTSNQTVQKMFKTFIKPAQPTRSQINKAARIPKNELIDLLHQCFDKYAYWPMKTLKKETRQPEAYLKEVLMDIADLVKTGTFASCWRRQDMYNKSAANQVLDRPPEMDDDGVVDEGDEEMDMEDVV</sequence>
<feature type="compositionally biased region" description="Acidic residues" evidence="10">
    <location>
        <begin position="337"/>
        <end position="356"/>
    </location>
</feature>
<evidence type="ECO:0000256" key="3">
    <source>
        <dbReference type="ARBA" id="ARBA00021453"/>
    </source>
</evidence>
<evidence type="ECO:0000256" key="6">
    <source>
        <dbReference type="ARBA" id="ARBA00023163"/>
    </source>
</evidence>
<dbReference type="InterPro" id="IPR003196">
    <property type="entry name" value="TFIIF_beta"/>
</dbReference>
<organism evidence="13 14">
    <name type="scientific">Zopfia rhizophila CBS 207.26</name>
    <dbReference type="NCBI Taxonomy" id="1314779"/>
    <lineage>
        <taxon>Eukaryota</taxon>
        <taxon>Fungi</taxon>
        <taxon>Dikarya</taxon>
        <taxon>Ascomycota</taxon>
        <taxon>Pezizomycotina</taxon>
        <taxon>Dothideomycetes</taxon>
        <taxon>Dothideomycetes incertae sedis</taxon>
        <taxon>Zopfiaceae</taxon>
        <taxon>Zopfia</taxon>
    </lineage>
</organism>
<dbReference type="GO" id="GO:0003677">
    <property type="term" value="F:DNA binding"/>
    <property type="evidence" value="ECO:0007669"/>
    <property type="project" value="UniProtKB-KW"/>
</dbReference>
<evidence type="ECO:0000256" key="10">
    <source>
        <dbReference type="SAM" id="MobiDB-lite"/>
    </source>
</evidence>
<evidence type="ECO:0000313" key="14">
    <source>
        <dbReference type="Proteomes" id="UP000800200"/>
    </source>
</evidence>
<keyword evidence="4" id="KW-0805">Transcription regulation</keyword>
<feature type="region of interest" description="Disordered" evidence="10">
    <location>
        <begin position="331"/>
        <end position="356"/>
    </location>
</feature>
<dbReference type="Gene3D" id="1.10.10.10">
    <property type="entry name" value="Winged helix-like DNA-binding domain superfamily/Winged helix DNA-binding domain"/>
    <property type="match status" value="1"/>
</dbReference>
<keyword evidence="6" id="KW-0804">Transcription</keyword>
<dbReference type="Pfam" id="PF02270">
    <property type="entry name" value="TFIIF_beta"/>
    <property type="match status" value="1"/>
</dbReference>
<proteinExistence type="inferred from homology"/>
<feature type="domain" description="TFIIF beta subunit HTH" evidence="11">
    <location>
        <begin position="259"/>
        <end position="322"/>
    </location>
</feature>
<evidence type="ECO:0000259" key="11">
    <source>
        <dbReference type="Pfam" id="PF02270"/>
    </source>
</evidence>
<dbReference type="FunFam" id="1.10.10.10:FF:000035">
    <property type="entry name" value="General transcription factor IIF subunit 2"/>
    <property type="match status" value="1"/>
</dbReference>
<dbReference type="InterPro" id="IPR040504">
    <property type="entry name" value="TFIIF_beta_N"/>
</dbReference>
<feature type="domain" description="TFIIF beta subunit N-terminal" evidence="12">
    <location>
        <begin position="45"/>
        <end position="197"/>
    </location>
</feature>
<dbReference type="PANTHER" id="PTHR10445">
    <property type="entry name" value="GENERAL TRANSCRIPTION FACTOR IIF SUBUNIT 2"/>
    <property type="match status" value="1"/>
</dbReference>
<accession>A0A6A6E8D8</accession>
<dbReference type="OrthoDB" id="26094at2759"/>
<dbReference type="AlphaFoldDB" id="A0A6A6E8D8"/>
<dbReference type="SUPFAM" id="SSF50916">
    <property type="entry name" value="Rap30/74 interaction domains"/>
    <property type="match status" value="1"/>
</dbReference>
<comment type="similarity">
    <text evidence="2">Belongs to the TFIIF beta subunit family.</text>
</comment>
<dbReference type="EMBL" id="ML994628">
    <property type="protein sequence ID" value="KAF2186839.1"/>
    <property type="molecule type" value="Genomic_DNA"/>
</dbReference>
<evidence type="ECO:0000313" key="13">
    <source>
        <dbReference type="EMBL" id="KAF2186839.1"/>
    </source>
</evidence>
<feature type="region of interest" description="Disordered" evidence="10">
    <location>
        <begin position="1"/>
        <end position="25"/>
    </location>
</feature>
<protein>
    <recommendedName>
        <fullName evidence="3">Transcription initiation factor IIF subunit beta</fullName>
    </recommendedName>
    <alternativeName>
        <fullName evidence="9">TFIIF medium subunit</fullName>
    </alternativeName>
    <alternativeName>
        <fullName evidence="8">TFIIF-beta</fullName>
    </alternativeName>
</protein>
<dbReference type="InterPro" id="IPR040450">
    <property type="entry name" value="TFIIF_beta_HTH"/>
</dbReference>
<evidence type="ECO:0000256" key="2">
    <source>
        <dbReference type="ARBA" id="ARBA00009543"/>
    </source>
</evidence>
<dbReference type="CDD" id="cd07980">
    <property type="entry name" value="TFIIF_beta"/>
    <property type="match status" value="1"/>
</dbReference>
<evidence type="ECO:0000256" key="5">
    <source>
        <dbReference type="ARBA" id="ARBA00023125"/>
    </source>
</evidence>
<reference evidence="13" key="1">
    <citation type="journal article" date="2020" name="Stud. Mycol.">
        <title>101 Dothideomycetes genomes: a test case for predicting lifestyles and emergence of pathogens.</title>
        <authorList>
            <person name="Haridas S."/>
            <person name="Albert R."/>
            <person name="Binder M."/>
            <person name="Bloem J."/>
            <person name="Labutti K."/>
            <person name="Salamov A."/>
            <person name="Andreopoulos B."/>
            <person name="Baker S."/>
            <person name="Barry K."/>
            <person name="Bills G."/>
            <person name="Bluhm B."/>
            <person name="Cannon C."/>
            <person name="Castanera R."/>
            <person name="Culley D."/>
            <person name="Daum C."/>
            <person name="Ezra D."/>
            <person name="Gonzalez J."/>
            <person name="Henrissat B."/>
            <person name="Kuo A."/>
            <person name="Liang C."/>
            <person name="Lipzen A."/>
            <person name="Lutzoni F."/>
            <person name="Magnuson J."/>
            <person name="Mondo S."/>
            <person name="Nolan M."/>
            <person name="Ohm R."/>
            <person name="Pangilinan J."/>
            <person name="Park H.-J."/>
            <person name="Ramirez L."/>
            <person name="Alfaro M."/>
            <person name="Sun H."/>
            <person name="Tritt A."/>
            <person name="Yoshinaga Y."/>
            <person name="Zwiers L.-H."/>
            <person name="Turgeon B."/>
            <person name="Goodwin S."/>
            <person name="Spatafora J."/>
            <person name="Crous P."/>
            <person name="Grigoriev I."/>
        </authorList>
    </citation>
    <scope>NUCLEOTIDE SEQUENCE</scope>
    <source>
        <strain evidence="13">CBS 207.26</strain>
    </source>
</reference>
<keyword evidence="14" id="KW-1185">Reference proteome</keyword>
<dbReference type="PANTHER" id="PTHR10445:SF0">
    <property type="entry name" value="GENERAL TRANSCRIPTION FACTOR IIF SUBUNIT 2"/>
    <property type="match status" value="1"/>
</dbReference>
<keyword evidence="5" id="KW-0238">DNA-binding</keyword>
<dbReference type="InterPro" id="IPR036390">
    <property type="entry name" value="WH_DNA-bd_sf"/>
</dbReference>
<evidence type="ECO:0000256" key="7">
    <source>
        <dbReference type="ARBA" id="ARBA00023242"/>
    </source>
</evidence>
<keyword evidence="7" id="KW-0539">Nucleus</keyword>
<evidence type="ECO:0000256" key="9">
    <source>
        <dbReference type="ARBA" id="ARBA00081863"/>
    </source>
</evidence>
<evidence type="ECO:0000256" key="8">
    <source>
        <dbReference type="ARBA" id="ARBA00081473"/>
    </source>
</evidence>
<name>A0A6A6E8D8_9PEZI</name>
<dbReference type="GO" id="GO:0006367">
    <property type="term" value="P:transcription initiation at RNA polymerase II promoter"/>
    <property type="evidence" value="ECO:0007669"/>
    <property type="project" value="InterPro"/>
</dbReference>
<gene>
    <name evidence="13" type="ORF">K469DRAFT_570584</name>
</gene>
<dbReference type="GO" id="GO:0005674">
    <property type="term" value="C:transcription factor TFIIF complex"/>
    <property type="evidence" value="ECO:0007669"/>
    <property type="project" value="InterPro"/>
</dbReference>
<evidence type="ECO:0000256" key="4">
    <source>
        <dbReference type="ARBA" id="ARBA00023015"/>
    </source>
</evidence>
<dbReference type="InterPro" id="IPR011039">
    <property type="entry name" value="TFIIF_interaction"/>
</dbReference>
<dbReference type="Pfam" id="PF17683">
    <property type="entry name" value="TFIIF_beta_N"/>
    <property type="match status" value="1"/>
</dbReference>